<proteinExistence type="inferred from homology"/>
<feature type="compositionally biased region" description="Basic and acidic residues" evidence="5">
    <location>
        <begin position="146"/>
        <end position="160"/>
    </location>
</feature>
<feature type="compositionally biased region" description="Acidic residues" evidence="5">
    <location>
        <begin position="161"/>
        <end position="185"/>
    </location>
</feature>
<reference evidence="6" key="1">
    <citation type="submission" date="2023-03" db="EMBL/GenBank/DDBJ databases">
        <title>Mating type loci evolution in Malassezia.</title>
        <authorList>
            <person name="Coelho M.A."/>
        </authorList>
    </citation>
    <scope>NUCLEOTIDE SEQUENCE</scope>
    <source>
        <strain evidence="6">CBS 12830</strain>
    </source>
</reference>
<comment type="subcellular location">
    <subcellularLocation>
        <location evidence="1 4">Nucleus</location>
    </subcellularLocation>
</comment>
<dbReference type="AlphaFoldDB" id="A0AAF0EGG5"/>
<dbReference type="PANTHER" id="PTHR15367:SF2">
    <property type="entry name" value="DNA-DIRECTED RNA POLYMERASE III SUBUNIT"/>
    <property type="match status" value="1"/>
</dbReference>
<sequence>MATGGGRRGGRGGAQGLKPIGLPYLEGAQLEEASMFHVPTEVPALRPPTDAERHRAALQLDFLKKAHDSPYWTQYIPKKQGAGELLRYTDRYQPDRRGASSTVSFLQLAPLQKEVFPPHLWDSFTSSESKRAAKRTAQMQNCTAKIDWDHLHMEEKRAGDGEEEAPPESEEEDLGEYEDEVDDDYAQNYFDNGEDDDDMDADGGDEAAFD</sequence>
<accession>A0AAF0EGG5</accession>
<keyword evidence="7" id="KW-1185">Reference proteome</keyword>
<name>A0AAF0EGG5_9BASI</name>
<comment type="function">
    <text evidence="4">DNA-dependent RNA polymerase catalyzes the transcription of DNA into RNA using the four ribonucleoside triphosphates as substrates. Specific peripheric component of RNA polymerase III which synthesizes small RNAs, such as 5S rRNA and tRNAs.</text>
</comment>
<evidence type="ECO:0000256" key="3">
    <source>
        <dbReference type="ARBA" id="ARBA00023242"/>
    </source>
</evidence>
<evidence type="ECO:0000256" key="5">
    <source>
        <dbReference type="SAM" id="MobiDB-lite"/>
    </source>
</evidence>
<feature type="compositionally biased region" description="Acidic residues" evidence="5">
    <location>
        <begin position="192"/>
        <end position="210"/>
    </location>
</feature>
<dbReference type="GO" id="GO:0006383">
    <property type="term" value="P:transcription by RNA polymerase III"/>
    <property type="evidence" value="ECO:0007669"/>
    <property type="project" value="UniProtKB-UniRule"/>
</dbReference>
<comment type="similarity">
    <text evidence="2 4">Belongs to the eukaryotic RPC7 RNA polymerase subunit family.</text>
</comment>
<comment type="subunit">
    <text evidence="4">Component of the RNA polymerase III (Pol III) complex.</text>
</comment>
<dbReference type="Pfam" id="PF11705">
    <property type="entry name" value="RNA_pol_3_Rpc31"/>
    <property type="match status" value="1"/>
</dbReference>
<dbReference type="InterPro" id="IPR024661">
    <property type="entry name" value="RNA_pol_III_Rpc31"/>
</dbReference>
<keyword evidence="3 4" id="KW-0539">Nucleus</keyword>
<dbReference type="GO" id="GO:0005666">
    <property type="term" value="C:RNA polymerase III complex"/>
    <property type="evidence" value="ECO:0007669"/>
    <property type="project" value="UniProtKB-UniRule"/>
</dbReference>
<dbReference type="Proteomes" id="UP001214415">
    <property type="component" value="Chromosome 5"/>
</dbReference>
<evidence type="ECO:0000256" key="4">
    <source>
        <dbReference type="PIRNR" id="PIRNR000777"/>
    </source>
</evidence>
<evidence type="ECO:0000313" key="6">
    <source>
        <dbReference type="EMBL" id="WFD24033.1"/>
    </source>
</evidence>
<dbReference type="PANTHER" id="PTHR15367">
    <property type="entry name" value="DNA-DIRECTED RNA POLYMERASE III"/>
    <property type="match status" value="1"/>
</dbReference>
<evidence type="ECO:0000313" key="7">
    <source>
        <dbReference type="Proteomes" id="UP001214415"/>
    </source>
</evidence>
<organism evidence="6 7">
    <name type="scientific">Malassezia equina</name>
    <dbReference type="NCBI Taxonomy" id="1381935"/>
    <lineage>
        <taxon>Eukaryota</taxon>
        <taxon>Fungi</taxon>
        <taxon>Dikarya</taxon>
        <taxon>Basidiomycota</taxon>
        <taxon>Ustilaginomycotina</taxon>
        <taxon>Malasseziomycetes</taxon>
        <taxon>Malasseziales</taxon>
        <taxon>Malasseziaceae</taxon>
        <taxon>Malassezia</taxon>
    </lineage>
</organism>
<protein>
    <recommendedName>
        <fullName evidence="4">DNA-directed RNA polymerase III subunit</fullName>
    </recommendedName>
</protein>
<dbReference type="EMBL" id="CP119904">
    <property type="protein sequence ID" value="WFD24033.1"/>
    <property type="molecule type" value="Genomic_DNA"/>
</dbReference>
<gene>
    <name evidence="6" type="ORF">MEQU1_002730</name>
</gene>
<feature type="region of interest" description="Disordered" evidence="5">
    <location>
        <begin position="144"/>
        <end position="210"/>
    </location>
</feature>
<evidence type="ECO:0000256" key="2">
    <source>
        <dbReference type="ARBA" id="ARBA00008352"/>
    </source>
</evidence>
<dbReference type="PIRSF" id="PIRSF000777">
    <property type="entry name" value="RNA_polIII_C31"/>
    <property type="match status" value="1"/>
</dbReference>
<evidence type="ECO:0000256" key="1">
    <source>
        <dbReference type="ARBA" id="ARBA00004123"/>
    </source>
</evidence>